<dbReference type="EMBL" id="CANHGI010000001">
    <property type="protein sequence ID" value="CAI5437458.1"/>
    <property type="molecule type" value="Genomic_DNA"/>
</dbReference>
<proteinExistence type="predicted"/>
<keyword evidence="1" id="KW-0472">Membrane</keyword>
<gene>
    <name evidence="2" type="ORF">CAMP_LOCUS95</name>
</gene>
<evidence type="ECO:0000313" key="3">
    <source>
        <dbReference type="Proteomes" id="UP001152747"/>
    </source>
</evidence>
<keyword evidence="1" id="KW-1133">Transmembrane helix</keyword>
<accession>A0A9P1I339</accession>
<reference evidence="2" key="1">
    <citation type="submission" date="2022-11" db="EMBL/GenBank/DDBJ databases">
        <authorList>
            <person name="Kikuchi T."/>
        </authorList>
    </citation>
    <scope>NUCLEOTIDE SEQUENCE</scope>
    <source>
        <strain evidence="2">PS1010</strain>
    </source>
</reference>
<name>A0A9P1I339_9PELO</name>
<organism evidence="2 3">
    <name type="scientific">Caenorhabditis angaria</name>
    <dbReference type="NCBI Taxonomy" id="860376"/>
    <lineage>
        <taxon>Eukaryota</taxon>
        <taxon>Metazoa</taxon>
        <taxon>Ecdysozoa</taxon>
        <taxon>Nematoda</taxon>
        <taxon>Chromadorea</taxon>
        <taxon>Rhabditida</taxon>
        <taxon>Rhabditina</taxon>
        <taxon>Rhabditomorpha</taxon>
        <taxon>Rhabditoidea</taxon>
        <taxon>Rhabditidae</taxon>
        <taxon>Peloderinae</taxon>
        <taxon>Caenorhabditis</taxon>
    </lineage>
</organism>
<keyword evidence="3" id="KW-1185">Reference proteome</keyword>
<keyword evidence="1" id="KW-0812">Transmembrane</keyword>
<dbReference type="Proteomes" id="UP001152747">
    <property type="component" value="Unassembled WGS sequence"/>
</dbReference>
<feature type="transmembrane region" description="Helical" evidence="1">
    <location>
        <begin position="34"/>
        <end position="57"/>
    </location>
</feature>
<protein>
    <submittedName>
        <fullName evidence="2">Uncharacterized protein</fullName>
    </submittedName>
</protein>
<dbReference type="AlphaFoldDB" id="A0A9P1I339"/>
<sequence>MTAEKRRRIFTGVHRGDDFKGDLKLADHFVETPLIIMISSNVMGLGMFMMLKIILFFRLTLDAPPTPTPNANIGTISTEDSQ</sequence>
<comment type="caution">
    <text evidence="2">The sequence shown here is derived from an EMBL/GenBank/DDBJ whole genome shotgun (WGS) entry which is preliminary data.</text>
</comment>
<evidence type="ECO:0000256" key="1">
    <source>
        <dbReference type="SAM" id="Phobius"/>
    </source>
</evidence>
<evidence type="ECO:0000313" key="2">
    <source>
        <dbReference type="EMBL" id="CAI5437458.1"/>
    </source>
</evidence>